<evidence type="ECO:0000313" key="1">
    <source>
        <dbReference type="EMBL" id="GJD60303.1"/>
    </source>
</evidence>
<dbReference type="Proteomes" id="UP001055286">
    <property type="component" value="Unassembled WGS sequence"/>
</dbReference>
<protein>
    <submittedName>
        <fullName evidence="1">Uncharacterized protein</fullName>
    </submittedName>
</protein>
<reference evidence="1" key="1">
    <citation type="journal article" date="2016" name="Front. Microbiol.">
        <title>Genome Sequence of the Piezophilic, Mesophilic Sulfate-Reducing Bacterium Desulfovibrio indicus J2T.</title>
        <authorList>
            <person name="Cao J."/>
            <person name="Maignien L."/>
            <person name="Shao Z."/>
            <person name="Alain K."/>
            <person name="Jebbar M."/>
        </authorList>
    </citation>
    <scope>NUCLEOTIDE SEQUENCE</scope>
    <source>
        <strain evidence="1">JCM 32048</strain>
    </source>
</reference>
<keyword evidence="2" id="KW-1185">Reference proteome</keyword>
<organism evidence="1 2">
    <name type="scientific">Methylobacterium frigidaeris</name>
    <dbReference type="NCBI Taxonomy" id="2038277"/>
    <lineage>
        <taxon>Bacteria</taxon>
        <taxon>Pseudomonadati</taxon>
        <taxon>Pseudomonadota</taxon>
        <taxon>Alphaproteobacteria</taxon>
        <taxon>Hyphomicrobiales</taxon>
        <taxon>Methylobacteriaceae</taxon>
        <taxon>Methylobacterium</taxon>
    </lineage>
</organism>
<evidence type="ECO:0000313" key="2">
    <source>
        <dbReference type="Proteomes" id="UP001055286"/>
    </source>
</evidence>
<accession>A0AA37H6G3</accession>
<comment type="caution">
    <text evidence="1">The sequence shown here is derived from an EMBL/GenBank/DDBJ whole genome shotgun (WGS) entry which is preliminary data.</text>
</comment>
<proteinExistence type="predicted"/>
<name>A0AA37H6G3_9HYPH</name>
<sequence length="43" mass="4684">MPVWKTVAELAAERNIDLKAAQTLVDASNCPKVFGLHGTVYLI</sequence>
<gene>
    <name evidence="1" type="ORF">MPEAHAMD_0439</name>
</gene>
<reference evidence="1" key="2">
    <citation type="submission" date="2021-08" db="EMBL/GenBank/DDBJ databases">
        <authorList>
            <person name="Tani A."/>
            <person name="Ola A."/>
            <person name="Ogura Y."/>
            <person name="Katsura K."/>
            <person name="Hayashi T."/>
        </authorList>
    </citation>
    <scope>NUCLEOTIDE SEQUENCE</scope>
    <source>
        <strain evidence="1">JCM 32048</strain>
    </source>
</reference>
<dbReference type="EMBL" id="BPQJ01000002">
    <property type="protein sequence ID" value="GJD60303.1"/>
    <property type="molecule type" value="Genomic_DNA"/>
</dbReference>
<dbReference type="AlphaFoldDB" id="A0AA37H6G3"/>